<evidence type="ECO:0000313" key="2">
    <source>
        <dbReference type="EMBL" id="KAF2848824.1"/>
    </source>
</evidence>
<proteinExistence type="predicted"/>
<dbReference type="AlphaFoldDB" id="A0A6A7B146"/>
<name>A0A6A7B146_9PLEO</name>
<dbReference type="EMBL" id="MU006315">
    <property type="protein sequence ID" value="KAF2848824.1"/>
    <property type="molecule type" value="Genomic_DNA"/>
</dbReference>
<gene>
    <name evidence="2" type="ORF">T440DRAFT_480620</name>
</gene>
<reference evidence="2" key="1">
    <citation type="submission" date="2020-01" db="EMBL/GenBank/DDBJ databases">
        <authorList>
            <consortium name="DOE Joint Genome Institute"/>
            <person name="Haridas S."/>
            <person name="Albert R."/>
            <person name="Binder M."/>
            <person name="Bloem J."/>
            <person name="Labutti K."/>
            <person name="Salamov A."/>
            <person name="Andreopoulos B."/>
            <person name="Baker S.E."/>
            <person name="Barry K."/>
            <person name="Bills G."/>
            <person name="Bluhm B.H."/>
            <person name="Cannon C."/>
            <person name="Castanera R."/>
            <person name="Culley D.E."/>
            <person name="Daum C."/>
            <person name="Ezra D."/>
            <person name="Gonzalez J.B."/>
            <person name="Henrissat B."/>
            <person name="Kuo A."/>
            <person name="Liang C."/>
            <person name="Lipzen A."/>
            <person name="Lutzoni F."/>
            <person name="Magnuson J."/>
            <person name="Mondo S."/>
            <person name="Nolan M."/>
            <person name="Ohm R."/>
            <person name="Pangilinan J."/>
            <person name="Park H.-J."/>
            <person name="Ramirez L."/>
            <person name="Alfaro M."/>
            <person name="Sun H."/>
            <person name="Tritt A."/>
            <person name="Yoshinaga Y."/>
            <person name="Zwiers L.-H."/>
            <person name="Turgeon B.G."/>
            <person name="Goodwin S.B."/>
            <person name="Spatafora J.W."/>
            <person name="Crous P.W."/>
            <person name="Grigoriev I.V."/>
        </authorList>
    </citation>
    <scope>NUCLEOTIDE SEQUENCE</scope>
    <source>
        <strain evidence="2">IPT5</strain>
    </source>
</reference>
<dbReference type="OrthoDB" id="3798657at2759"/>
<keyword evidence="3" id="KW-1185">Reference proteome</keyword>
<protein>
    <submittedName>
        <fullName evidence="2">Uncharacterized protein</fullName>
    </submittedName>
</protein>
<evidence type="ECO:0000256" key="1">
    <source>
        <dbReference type="SAM" id="MobiDB-lite"/>
    </source>
</evidence>
<organism evidence="2 3">
    <name type="scientific">Plenodomus tracheiphilus IPT5</name>
    <dbReference type="NCBI Taxonomy" id="1408161"/>
    <lineage>
        <taxon>Eukaryota</taxon>
        <taxon>Fungi</taxon>
        <taxon>Dikarya</taxon>
        <taxon>Ascomycota</taxon>
        <taxon>Pezizomycotina</taxon>
        <taxon>Dothideomycetes</taxon>
        <taxon>Pleosporomycetidae</taxon>
        <taxon>Pleosporales</taxon>
        <taxon>Pleosporineae</taxon>
        <taxon>Leptosphaeriaceae</taxon>
        <taxon>Plenodomus</taxon>
    </lineage>
</organism>
<sequence>MVPFKVCRAWHHPLLRCAVHGGCTSDEVNWIEDQGNQARIITDIKTFLSGCPADSQLTICIRTIDGLTLNDQSFFSFIAFVVTDCQLRAQIVFQILLYTESLLHHRMIPFKGLGSVTESTAEELLDYHPSGEDSPTGDVKKLMGNHQPLSRAQERNSEGNDGAECPTGKGVPGCREGVRGLARLDACLHCHNMRRIKRRQEVS</sequence>
<accession>A0A6A7B146</accession>
<evidence type="ECO:0000313" key="3">
    <source>
        <dbReference type="Proteomes" id="UP000799423"/>
    </source>
</evidence>
<feature type="region of interest" description="Disordered" evidence="1">
    <location>
        <begin position="148"/>
        <end position="169"/>
    </location>
</feature>
<dbReference type="Proteomes" id="UP000799423">
    <property type="component" value="Unassembled WGS sequence"/>
</dbReference>